<gene>
    <name evidence="1" type="ORF">CK203_070360</name>
</gene>
<dbReference type="AlphaFoldDB" id="A0A438E6Q4"/>
<proteinExistence type="predicted"/>
<comment type="caution">
    <text evidence="1">The sequence shown here is derived from an EMBL/GenBank/DDBJ whole genome shotgun (WGS) entry which is preliminary data.</text>
</comment>
<name>A0A438E6Q4_VITVI</name>
<sequence>MIENVVVPVATGYGLAERVCIFEKPRKELEKLALETGFSHAKHYEIGGGIMGT</sequence>
<dbReference type="EMBL" id="QGNW01001381">
    <property type="protein sequence ID" value="RVW43339.1"/>
    <property type="molecule type" value="Genomic_DNA"/>
</dbReference>
<accession>A0A438E6Q4</accession>
<organism evidence="1 2">
    <name type="scientific">Vitis vinifera</name>
    <name type="common">Grape</name>
    <dbReference type="NCBI Taxonomy" id="29760"/>
    <lineage>
        <taxon>Eukaryota</taxon>
        <taxon>Viridiplantae</taxon>
        <taxon>Streptophyta</taxon>
        <taxon>Embryophyta</taxon>
        <taxon>Tracheophyta</taxon>
        <taxon>Spermatophyta</taxon>
        <taxon>Magnoliopsida</taxon>
        <taxon>eudicotyledons</taxon>
        <taxon>Gunneridae</taxon>
        <taxon>Pentapetalae</taxon>
        <taxon>rosids</taxon>
        <taxon>Vitales</taxon>
        <taxon>Vitaceae</taxon>
        <taxon>Viteae</taxon>
        <taxon>Vitis</taxon>
    </lineage>
</organism>
<protein>
    <submittedName>
        <fullName evidence="1">Uncharacterized protein</fullName>
    </submittedName>
</protein>
<reference evidence="1 2" key="1">
    <citation type="journal article" date="2018" name="PLoS Genet.">
        <title>Population sequencing reveals clonal diversity and ancestral inbreeding in the grapevine cultivar Chardonnay.</title>
        <authorList>
            <person name="Roach M.J."/>
            <person name="Johnson D.L."/>
            <person name="Bohlmann J."/>
            <person name="van Vuuren H.J."/>
            <person name="Jones S.J."/>
            <person name="Pretorius I.S."/>
            <person name="Schmidt S.A."/>
            <person name="Borneman A.R."/>
        </authorList>
    </citation>
    <scope>NUCLEOTIDE SEQUENCE [LARGE SCALE GENOMIC DNA]</scope>
    <source>
        <strain evidence="2">cv. Chardonnay</strain>
        <tissue evidence="1">Leaf</tissue>
    </source>
</reference>
<evidence type="ECO:0000313" key="2">
    <source>
        <dbReference type="Proteomes" id="UP000288805"/>
    </source>
</evidence>
<dbReference type="Proteomes" id="UP000288805">
    <property type="component" value="Unassembled WGS sequence"/>
</dbReference>
<evidence type="ECO:0000313" key="1">
    <source>
        <dbReference type="EMBL" id="RVW43339.1"/>
    </source>
</evidence>